<proteinExistence type="predicted"/>
<sequence>MVPSGRYLIVNIHLLVTAFFPFGNSLSNQVSFFIMALASLLTDSFQSSYSIASSYDLGTLLSSKLIMNAQCSFG</sequence>
<name>A0A0D2ZRI0_BRAOL</name>
<accession>A0A0D2ZRI0</accession>
<organism evidence="2 3">
    <name type="scientific">Brassica oleracea var. oleracea</name>
    <dbReference type="NCBI Taxonomy" id="109376"/>
    <lineage>
        <taxon>Eukaryota</taxon>
        <taxon>Viridiplantae</taxon>
        <taxon>Streptophyta</taxon>
        <taxon>Embryophyta</taxon>
        <taxon>Tracheophyta</taxon>
        <taxon>Spermatophyta</taxon>
        <taxon>Magnoliopsida</taxon>
        <taxon>eudicotyledons</taxon>
        <taxon>Gunneridae</taxon>
        <taxon>Pentapetalae</taxon>
        <taxon>rosids</taxon>
        <taxon>malvids</taxon>
        <taxon>Brassicales</taxon>
        <taxon>Brassicaceae</taxon>
        <taxon>Brassiceae</taxon>
        <taxon>Brassica</taxon>
    </lineage>
</organism>
<keyword evidence="3" id="KW-1185">Reference proteome</keyword>
<reference evidence="2" key="2">
    <citation type="submission" date="2015-06" db="UniProtKB">
        <authorList>
            <consortium name="EnsemblPlants"/>
        </authorList>
    </citation>
    <scope>IDENTIFICATION</scope>
</reference>
<dbReference type="AlphaFoldDB" id="A0A0D2ZRI0"/>
<dbReference type="EnsemblPlants" id="Bo00843s010.1">
    <property type="protein sequence ID" value="Bo00843s010.1"/>
    <property type="gene ID" value="Bo00843s010"/>
</dbReference>
<reference evidence="2" key="1">
    <citation type="journal article" date="2014" name="Genome Biol.">
        <title>Transcriptome and methylome profiling reveals relics of genome dominance in the mesopolyploid Brassica oleracea.</title>
        <authorList>
            <person name="Parkin I.A."/>
            <person name="Koh C."/>
            <person name="Tang H."/>
            <person name="Robinson S.J."/>
            <person name="Kagale S."/>
            <person name="Clarke W.E."/>
            <person name="Town C.D."/>
            <person name="Nixon J."/>
            <person name="Krishnakumar V."/>
            <person name="Bidwell S.L."/>
            <person name="Denoeud F."/>
            <person name="Belcram H."/>
            <person name="Links M.G."/>
            <person name="Just J."/>
            <person name="Clarke C."/>
            <person name="Bender T."/>
            <person name="Huebert T."/>
            <person name="Mason A.S."/>
            <person name="Pires J.C."/>
            <person name="Barker G."/>
            <person name="Moore J."/>
            <person name="Walley P.G."/>
            <person name="Manoli S."/>
            <person name="Batley J."/>
            <person name="Edwards D."/>
            <person name="Nelson M.N."/>
            <person name="Wang X."/>
            <person name="Paterson A.H."/>
            <person name="King G."/>
            <person name="Bancroft I."/>
            <person name="Chalhoub B."/>
            <person name="Sharpe A.G."/>
        </authorList>
    </citation>
    <scope>NUCLEOTIDE SEQUENCE [LARGE SCALE GENOMIC DNA]</scope>
    <source>
        <strain evidence="2">cv. TO1000</strain>
    </source>
</reference>
<dbReference type="Gramene" id="Bo00843s010.1">
    <property type="protein sequence ID" value="Bo00843s010.1"/>
    <property type="gene ID" value="Bo00843s010"/>
</dbReference>
<evidence type="ECO:0000256" key="1">
    <source>
        <dbReference type="SAM" id="Phobius"/>
    </source>
</evidence>
<protein>
    <submittedName>
        <fullName evidence="2">Uncharacterized protein</fullName>
    </submittedName>
</protein>
<keyword evidence="1" id="KW-0472">Membrane</keyword>
<feature type="transmembrane region" description="Helical" evidence="1">
    <location>
        <begin position="6"/>
        <end position="23"/>
    </location>
</feature>
<dbReference type="Proteomes" id="UP000032141">
    <property type="component" value="Unassembled WGS sequence"/>
</dbReference>
<dbReference type="HOGENOM" id="CLU_2691228_0_0_1"/>
<keyword evidence="1" id="KW-0812">Transmembrane</keyword>
<evidence type="ECO:0000313" key="2">
    <source>
        <dbReference type="EnsemblPlants" id="Bo00843s010.1"/>
    </source>
</evidence>
<evidence type="ECO:0000313" key="3">
    <source>
        <dbReference type="Proteomes" id="UP000032141"/>
    </source>
</evidence>
<keyword evidence="1" id="KW-1133">Transmembrane helix</keyword>